<feature type="region of interest" description="Disordered" evidence="1">
    <location>
        <begin position="1"/>
        <end position="59"/>
    </location>
</feature>
<keyword evidence="3" id="KW-1185">Reference proteome</keyword>
<evidence type="ECO:0000256" key="1">
    <source>
        <dbReference type="SAM" id="MobiDB-lite"/>
    </source>
</evidence>
<organism evidence="2 3">
    <name type="scientific">Sphingomonas hankookensis</name>
    <dbReference type="NCBI Taxonomy" id="563996"/>
    <lineage>
        <taxon>Bacteria</taxon>
        <taxon>Pseudomonadati</taxon>
        <taxon>Pseudomonadota</taxon>
        <taxon>Alphaproteobacteria</taxon>
        <taxon>Sphingomonadales</taxon>
        <taxon>Sphingomonadaceae</taxon>
        <taxon>Sphingomonas</taxon>
    </lineage>
</organism>
<dbReference type="EMBL" id="LQQO01000062">
    <property type="protein sequence ID" value="KZE08677.1"/>
    <property type="molecule type" value="Genomic_DNA"/>
</dbReference>
<evidence type="ECO:0000313" key="2">
    <source>
        <dbReference type="EMBL" id="KZE08677.1"/>
    </source>
</evidence>
<sequence length="59" mass="6381">MTDHDDRSPDKKAADRTRASVLEAMGTLMGDDGARRDGAKRKQDPDADPDAGKDLPDAR</sequence>
<dbReference type="RefSeq" id="WP_066694052.1">
    <property type="nucleotide sequence ID" value="NZ_CP117028.1"/>
</dbReference>
<feature type="compositionally biased region" description="Basic and acidic residues" evidence="1">
    <location>
        <begin position="32"/>
        <end position="59"/>
    </location>
</feature>
<gene>
    <name evidence="2" type="ORF">AVT10_07745</name>
</gene>
<dbReference type="Proteomes" id="UP000076609">
    <property type="component" value="Unassembled WGS sequence"/>
</dbReference>
<reference evidence="3" key="1">
    <citation type="submission" date="2016-01" db="EMBL/GenBank/DDBJ databases">
        <title>Draft genome of Chromobacterium sp. F49.</title>
        <authorList>
            <person name="Hong K.W."/>
        </authorList>
    </citation>
    <scope>NUCLEOTIDE SEQUENCE [LARGE SCALE GENOMIC DNA]</scope>
    <source>
        <strain evidence="3">CN3</strain>
    </source>
</reference>
<evidence type="ECO:0000313" key="3">
    <source>
        <dbReference type="Proteomes" id="UP000076609"/>
    </source>
</evidence>
<accession>A0ABR5Y8C8</accession>
<name>A0ABR5Y8C8_9SPHN</name>
<protein>
    <submittedName>
        <fullName evidence="2">Uncharacterized protein</fullName>
    </submittedName>
</protein>
<feature type="compositionally biased region" description="Basic and acidic residues" evidence="1">
    <location>
        <begin position="1"/>
        <end position="18"/>
    </location>
</feature>
<comment type="caution">
    <text evidence="2">The sequence shown here is derived from an EMBL/GenBank/DDBJ whole genome shotgun (WGS) entry which is preliminary data.</text>
</comment>
<proteinExistence type="predicted"/>